<organism evidence="3 4">
    <name type="scientific">Flavobacterium limi</name>
    <dbReference type="NCBI Taxonomy" id="2045105"/>
    <lineage>
        <taxon>Bacteria</taxon>
        <taxon>Pseudomonadati</taxon>
        <taxon>Bacteroidota</taxon>
        <taxon>Flavobacteriia</taxon>
        <taxon>Flavobacteriales</taxon>
        <taxon>Flavobacteriaceae</taxon>
        <taxon>Flavobacterium</taxon>
    </lineage>
</organism>
<sequence length="417" mass="47501">MKNLLIIVLLWCTFSLQAQNIELKDLKNLNTPGFQILDIAPSNIDRPSNPKAFAASIMSLTNNGTAIPKNFALEVTPYWYFKPKNANVFQYLNIKDETGKANTFTGIFNKMSISLASVFNDSTSGSLIKNTNYIAFGVKTNLITYRSEKQNQKLKTALANFSERIINLRPNQKDVDALEIELNRIDNKIREIYTQLKNEDDNTLKDSINTEYQNAIANRALLQKKMDDFENQAPDLLEENIKKDTLIQNYLKELDDLPLIQVDLAFAYSEAFPDNTTKNKRFNRSGLWMNAAVNAFSVDKTELNDNLAFILCTRFIRDNLPEEGSLDVFKRINAFDLGFKLEYSIKDLSISYEYIKRDYSDKSNLNSERKVGTIQYKISDGLFITGAYGTNFGIDKNIFTLFGINYGFGKSSLNSNN</sequence>
<evidence type="ECO:0000313" key="4">
    <source>
        <dbReference type="Proteomes" id="UP000655016"/>
    </source>
</evidence>
<evidence type="ECO:0000313" key="3">
    <source>
        <dbReference type="EMBL" id="GGE96590.1"/>
    </source>
</evidence>
<feature type="chain" id="PRO_5046729157" description="Outer membrane protein TolC" evidence="2">
    <location>
        <begin position="19"/>
        <end position="417"/>
    </location>
</feature>
<accession>A0ABQ1TMH6</accession>
<feature type="signal peptide" evidence="2">
    <location>
        <begin position="1"/>
        <end position="18"/>
    </location>
</feature>
<keyword evidence="1" id="KW-0175">Coiled coil</keyword>
<evidence type="ECO:0000256" key="2">
    <source>
        <dbReference type="SAM" id="SignalP"/>
    </source>
</evidence>
<dbReference type="EMBL" id="BMKP01000001">
    <property type="protein sequence ID" value="GGE96590.1"/>
    <property type="molecule type" value="Genomic_DNA"/>
</dbReference>
<evidence type="ECO:0000256" key="1">
    <source>
        <dbReference type="SAM" id="Coils"/>
    </source>
</evidence>
<protein>
    <recommendedName>
        <fullName evidence="5">Outer membrane protein TolC</fullName>
    </recommendedName>
</protein>
<keyword evidence="2" id="KW-0732">Signal</keyword>
<name>A0ABQ1TMH6_9FLAO</name>
<reference evidence="4" key="1">
    <citation type="journal article" date="2019" name="Int. J. Syst. Evol. Microbiol.">
        <title>The Global Catalogue of Microorganisms (GCM) 10K type strain sequencing project: providing services to taxonomists for standard genome sequencing and annotation.</title>
        <authorList>
            <consortium name="The Broad Institute Genomics Platform"/>
            <consortium name="The Broad Institute Genome Sequencing Center for Infectious Disease"/>
            <person name="Wu L."/>
            <person name="Ma J."/>
        </authorList>
    </citation>
    <scope>NUCLEOTIDE SEQUENCE [LARGE SCALE GENOMIC DNA]</scope>
    <source>
        <strain evidence="4">CGMCC 1.16060</strain>
    </source>
</reference>
<dbReference type="Proteomes" id="UP000655016">
    <property type="component" value="Unassembled WGS sequence"/>
</dbReference>
<comment type="caution">
    <text evidence="3">The sequence shown here is derived from an EMBL/GenBank/DDBJ whole genome shotgun (WGS) entry which is preliminary data.</text>
</comment>
<proteinExistence type="predicted"/>
<gene>
    <name evidence="3" type="ORF">GCM10011518_02330</name>
</gene>
<dbReference type="RefSeq" id="WP_163392769.1">
    <property type="nucleotide sequence ID" value="NZ_BMKP01000001.1"/>
</dbReference>
<keyword evidence="4" id="KW-1185">Reference proteome</keyword>
<evidence type="ECO:0008006" key="5">
    <source>
        <dbReference type="Google" id="ProtNLM"/>
    </source>
</evidence>
<feature type="coiled-coil region" evidence="1">
    <location>
        <begin position="175"/>
        <end position="239"/>
    </location>
</feature>